<dbReference type="RefSeq" id="WP_347436135.1">
    <property type="nucleotide sequence ID" value="NZ_CP089291.1"/>
</dbReference>
<feature type="domain" description="SHSP" evidence="3">
    <location>
        <begin position="38"/>
        <end position="142"/>
    </location>
</feature>
<evidence type="ECO:0000256" key="2">
    <source>
        <dbReference type="RuleBase" id="RU003616"/>
    </source>
</evidence>
<organism evidence="4 5">
    <name type="scientific">Fodinisporobacter ferrooxydans</name>
    <dbReference type="NCBI Taxonomy" id="2901836"/>
    <lineage>
        <taxon>Bacteria</taxon>
        <taxon>Bacillati</taxon>
        <taxon>Bacillota</taxon>
        <taxon>Bacilli</taxon>
        <taxon>Bacillales</taxon>
        <taxon>Alicyclobacillaceae</taxon>
        <taxon>Fodinisporobacter</taxon>
    </lineage>
</organism>
<name>A0ABY4CFZ6_9BACL</name>
<protein>
    <submittedName>
        <fullName evidence="4">Hsp20/alpha crystallin family protein</fullName>
    </submittedName>
</protein>
<comment type="similarity">
    <text evidence="1 2">Belongs to the small heat shock protein (HSP20) family.</text>
</comment>
<dbReference type="Gene3D" id="2.60.40.790">
    <property type="match status" value="1"/>
</dbReference>
<evidence type="ECO:0000259" key="3">
    <source>
        <dbReference type="PROSITE" id="PS01031"/>
    </source>
</evidence>
<dbReference type="PROSITE" id="PS01031">
    <property type="entry name" value="SHSP"/>
    <property type="match status" value="1"/>
</dbReference>
<evidence type="ECO:0000256" key="1">
    <source>
        <dbReference type="PROSITE-ProRule" id="PRU00285"/>
    </source>
</evidence>
<dbReference type="CDD" id="cd06464">
    <property type="entry name" value="ACD_sHsps-like"/>
    <property type="match status" value="1"/>
</dbReference>
<accession>A0ABY4CFZ6</accession>
<dbReference type="SUPFAM" id="SSF49764">
    <property type="entry name" value="HSP20-like chaperones"/>
    <property type="match status" value="1"/>
</dbReference>
<dbReference type="InterPro" id="IPR002068">
    <property type="entry name" value="A-crystallin/Hsp20_dom"/>
</dbReference>
<evidence type="ECO:0000313" key="4">
    <source>
        <dbReference type="EMBL" id="UOF89447.1"/>
    </source>
</evidence>
<dbReference type="Proteomes" id="UP000830167">
    <property type="component" value="Chromosome"/>
</dbReference>
<proteinExistence type="inferred from homology"/>
<reference evidence="4" key="1">
    <citation type="submission" date="2021-12" db="EMBL/GenBank/DDBJ databases">
        <title>Alicyclobacillaceae gen. nov., sp. nov., isolated from chalcocite enrichment system.</title>
        <authorList>
            <person name="Jiang Z."/>
        </authorList>
    </citation>
    <scope>NUCLEOTIDE SEQUENCE</scope>
    <source>
        <strain evidence="4">MYW30-H2</strain>
    </source>
</reference>
<dbReference type="Pfam" id="PF00011">
    <property type="entry name" value="HSP20"/>
    <property type="match status" value="1"/>
</dbReference>
<dbReference type="EMBL" id="CP089291">
    <property type="protein sequence ID" value="UOF89447.1"/>
    <property type="molecule type" value="Genomic_DNA"/>
</dbReference>
<keyword evidence="5" id="KW-1185">Reference proteome</keyword>
<sequence>MDRNKDIKKWDPFINTQSSYDFLLQDIEKWLHPQFWESFFQQFNQQLQVHDAQDAVYITVQLHGIQNPEDIQTQLRGNVLYVKRIVEQGVKKHFDSGAVWKTSYQHFERTVPLPEAVDWENRNIFVQNGIWVMQLPKRNSSQ</sequence>
<gene>
    <name evidence="4" type="ORF">LSG31_16335</name>
</gene>
<evidence type="ECO:0000313" key="5">
    <source>
        <dbReference type="Proteomes" id="UP000830167"/>
    </source>
</evidence>
<dbReference type="InterPro" id="IPR008978">
    <property type="entry name" value="HSP20-like_chaperone"/>
</dbReference>